<name>A0A0A8Z9E1_ARUDO</name>
<sequence>MPLIMSYLKDLLKV</sequence>
<protein>
    <submittedName>
        <fullName evidence="1">Uncharacterized protein</fullName>
    </submittedName>
</protein>
<evidence type="ECO:0000313" key="1">
    <source>
        <dbReference type="EMBL" id="JAD35426.1"/>
    </source>
</evidence>
<proteinExistence type="predicted"/>
<accession>A0A0A8Z9E1</accession>
<reference evidence="1" key="2">
    <citation type="journal article" date="2015" name="Data Brief">
        <title>Shoot transcriptome of the giant reed, Arundo donax.</title>
        <authorList>
            <person name="Barrero R.A."/>
            <person name="Guerrero F.D."/>
            <person name="Moolhuijzen P."/>
            <person name="Goolsby J.A."/>
            <person name="Tidwell J."/>
            <person name="Bellgard S.E."/>
            <person name="Bellgard M.I."/>
        </authorList>
    </citation>
    <scope>NUCLEOTIDE SEQUENCE</scope>
    <source>
        <tissue evidence="1">Shoot tissue taken approximately 20 cm above the soil surface</tissue>
    </source>
</reference>
<organism evidence="1">
    <name type="scientific">Arundo donax</name>
    <name type="common">Giant reed</name>
    <name type="synonym">Donax arundinaceus</name>
    <dbReference type="NCBI Taxonomy" id="35708"/>
    <lineage>
        <taxon>Eukaryota</taxon>
        <taxon>Viridiplantae</taxon>
        <taxon>Streptophyta</taxon>
        <taxon>Embryophyta</taxon>
        <taxon>Tracheophyta</taxon>
        <taxon>Spermatophyta</taxon>
        <taxon>Magnoliopsida</taxon>
        <taxon>Liliopsida</taxon>
        <taxon>Poales</taxon>
        <taxon>Poaceae</taxon>
        <taxon>PACMAD clade</taxon>
        <taxon>Arundinoideae</taxon>
        <taxon>Arundineae</taxon>
        <taxon>Arundo</taxon>
    </lineage>
</organism>
<reference evidence="1" key="1">
    <citation type="submission" date="2014-09" db="EMBL/GenBank/DDBJ databases">
        <authorList>
            <person name="Magalhaes I.L.F."/>
            <person name="Oliveira U."/>
            <person name="Santos F.R."/>
            <person name="Vidigal T.H.D.A."/>
            <person name="Brescovit A.D."/>
            <person name="Santos A.J."/>
        </authorList>
    </citation>
    <scope>NUCLEOTIDE SEQUENCE</scope>
    <source>
        <tissue evidence="1">Shoot tissue taken approximately 20 cm above the soil surface</tissue>
    </source>
</reference>
<dbReference type="EMBL" id="GBRH01262469">
    <property type="protein sequence ID" value="JAD35426.1"/>
    <property type="molecule type" value="Transcribed_RNA"/>
</dbReference>